<reference evidence="6" key="1">
    <citation type="journal article" date="2019" name="Int. J. Syst. Evol. Microbiol.">
        <title>The Global Catalogue of Microorganisms (GCM) 10K type strain sequencing project: providing services to taxonomists for standard genome sequencing and annotation.</title>
        <authorList>
            <consortium name="The Broad Institute Genomics Platform"/>
            <consortium name="The Broad Institute Genome Sequencing Center for Infectious Disease"/>
            <person name="Wu L."/>
            <person name="Ma J."/>
        </authorList>
    </citation>
    <scope>NUCLEOTIDE SEQUENCE [LARGE SCALE GENOMIC DNA]</scope>
    <source>
        <strain evidence="6">NBRC 108728</strain>
    </source>
</reference>
<comment type="similarity">
    <text evidence="1">Belongs to the glycosyl hydrolase 39 family.</text>
</comment>
<dbReference type="InterPro" id="IPR017853">
    <property type="entry name" value="GH"/>
</dbReference>
<dbReference type="PANTHER" id="PTHR12631:SF10">
    <property type="entry name" value="BETA-XYLOSIDASE-LIKE PROTEIN-RELATED"/>
    <property type="match status" value="1"/>
</dbReference>
<feature type="domain" description="Glycosyl hydrolases family 39 N-terminal catalytic" evidence="4">
    <location>
        <begin position="105"/>
        <end position="539"/>
    </location>
</feature>
<protein>
    <submittedName>
        <fullName evidence="5">Beta-xylosidase</fullName>
    </submittedName>
</protein>
<dbReference type="InterPro" id="IPR051923">
    <property type="entry name" value="Glycosyl_Hydrolase_39"/>
</dbReference>
<dbReference type="SUPFAM" id="SSF51445">
    <property type="entry name" value="(Trans)glycosidases"/>
    <property type="match status" value="1"/>
</dbReference>
<dbReference type="InterPro" id="IPR000514">
    <property type="entry name" value="Glyco_hydro_39"/>
</dbReference>
<sequence>MTIAEDKNPGTAIASGVPQFAPHDPDAAHVTSARVAIDAGAAGTALEPIWESLGYDEINWTYTPTGKTLLRTIGETSSTGFHVRPHYVFISGTGFGLPHWGSGNVYHEDAEGNPVYDFAIVDDTYDAIVGAGHHVLVELGFTPRDLLPDRALTEHTIIDSPTVYSAYEAGQWSYPPKDLTKWGDLVAALAQHSVERYGEAEVSTWLWELWNEPDIFYWRGTHQEFCELYEATAAAVRRVLPDAKVGGPTVTGGPDGAEFLRGFLAFVEERELPIDFVSFHTKGSHFTPWRTYGVLGAEAPEKQSPSTGKMLYEMRTLLRVMAEFPRIASLPAIVDECDAGVPAHWGVYDNANFAFQNTEYYPVFQINLMKKILDLNEQEVASVNRATTWSFYFEGERYFEGTRSFLTAGGIEKPFLNAYRALGRLGDRRLPAVSDAAWRVDELDETLTSGAPEEVDALASRADDGRVAALVYRHADDQYLQDSREVPVAVAFAGLAAGSYRLEHFRIDGSHSNSHTVWQELGSPQDPTPEQLKAIRAREGLELLEAPSTVTPQAGSIEVTVSLPLTAVSLLILTPEAAQ</sequence>
<organism evidence="5 6">
    <name type="scientific">Frondihabitans sucicola</name>
    <dbReference type="NCBI Taxonomy" id="1268041"/>
    <lineage>
        <taxon>Bacteria</taxon>
        <taxon>Bacillati</taxon>
        <taxon>Actinomycetota</taxon>
        <taxon>Actinomycetes</taxon>
        <taxon>Micrococcales</taxon>
        <taxon>Microbacteriaceae</taxon>
        <taxon>Frondihabitans</taxon>
    </lineage>
</organism>
<dbReference type="PRINTS" id="PR00745">
    <property type="entry name" value="GLHYDRLASE39"/>
</dbReference>
<evidence type="ECO:0000313" key="5">
    <source>
        <dbReference type="EMBL" id="BDZ50243.1"/>
    </source>
</evidence>
<keyword evidence="2" id="KW-0378">Hydrolase</keyword>
<dbReference type="Proteomes" id="UP001321486">
    <property type="component" value="Chromosome"/>
</dbReference>
<dbReference type="InterPro" id="IPR049166">
    <property type="entry name" value="GH39_cat"/>
</dbReference>
<evidence type="ECO:0000259" key="4">
    <source>
        <dbReference type="Pfam" id="PF01229"/>
    </source>
</evidence>
<keyword evidence="6" id="KW-1185">Reference proteome</keyword>
<evidence type="ECO:0000256" key="3">
    <source>
        <dbReference type="ARBA" id="ARBA00023295"/>
    </source>
</evidence>
<dbReference type="SUPFAM" id="SSF51011">
    <property type="entry name" value="Glycosyl hydrolase domain"/>
    <property type="match status" value="1"/>
</dbReference>
<dbReference type="Gene3D" id="2.60.40.1500">
    <property type="entry name" value="Glycosyl hydrolase domain, family 39"/>
    <property type="match status" value="1"/>
</dbReference>
<accession>A0ABN6Y3D8</accession>
<dbReference type="Pfam" id="PF01229">
    <property type="entry name" value="Glyco_hydro_39"/>
    <property type="match status" value="1"/>
</dbReference>
<dbReference type="RefSeq" id="WP_286343313.1">
    <property type="nucleotide sequence ID" value="NZ_AP027732.1"/>
</dbReference>
<dbReference type="Gene3D" id="3.20.20.80">
    <property type="entry name" value="Glycosidases"/>
    <property type="match status" value="1"/>
</dbReference>
<dbReference type="EMBL" id="AP027732">
    <property type="protein sequence ID" value="BDZ50243.1"/>
    <property type="molecule type" value="Genomic_DNA"/>
</dbReference>
<evidence type="ECO:0000256" key="1">
    <source>
        <dbReference type="ARBA" id="ARBA00008875"/>
    </source>
</evidence>
<evidence type="ECO:0000313" key="6">
    <source>
        <dbReference type="Proteomes" id="UP001321486"/>
    </source>
</evidence>
<proteinExistence type="inferred from homology"/>
<evidence type="ECO:0000256" key="2">
    <source>
        <dbReference type="ARBA" id="ARBA00022801"/>
    </source>
</evidence>
<gene>
    <name evidence="5" type="primary">xynB2</name>
    <name evidence="5" type="ORF">GCM10025867_24840</name>
</gene>
<name>A0ABN6Y3D8_9MICO</name>
<dbReference type="PANTHER" id="PTHR12631">
    <property type="entry name" value="ALPHA-L-IDURONIDASE"/>
    <property type="match status" value="1"/>
</dbReference>
<keyword evidence="3" id="KW-0326">Glycosidase</keyword>